<dbReference type="EMBL" id="QFCQ01000027">
    <property type="protein sequence ID" value="RDW13670.1"/>
    <property type="molecule type" value="Genomic_DNA"/>
</dbReference>
<comment type="caution">
    <text evidence="2">The sequence shown here is derived from an EMBL/GenBank/DDBJ whole genome shotgun (WGS) entry which is preliminary data.</text>
</comment>
<accession>A0A3D8PC70</accession>
<feature type="region of interest" description="Disordered" evidence="1">
    <location>
        <begin position="1"/>
        <end position="83"/>
    </location>
</feature>
<dbReference type="Proteomes" id="UP000256679">
    <property type="component" value="Unassembled WGS sequence"/>
</dbReference>
<dbReference type="RefSeq" id="WP_115755356.1">
    <property type="nucleotide sequence ID" value="NZ_QFCQ01000027.1"/>
</dbReference>
<dbReference type="AlphaFoldDB" id="A0A3D8PC70"/>
<evidence type="ECO:0000313" key="3">
    <source>
        <dbReference type="Proteomes" id="UP000256679"/>
    </source>
</evidence>
<organism evidence="2 3">
    <name type="scientific">Paracoccus thiocyanatus</name>
    <dbReference type="NCBI Taxonomy" id="34006"/>
    <lineage>
        <taxon>Bacteria</taxon>
        <taxon>Pseudomonadati</taxon>
        <taxon>Pseudomonadota</taxon>
        <taxon>Alphaproteobacteria</taxon>
        <taxon>Rhodobacterales</taxon>
        <taxon>Paracoccaceae</taxon>
        <taxon>Paracoccus</taxon>
    </lineage>
</organism>
<gene>
    <name evidence="2" type="ORF">DIE28_06975</name>
</gene>
<name>A0A3D8PC70_9RHOB</name>
<feature type="compositionally biased region" description="Basic and acidic residues" evidence="1">
    <location>
        <begin position="1"/>
        <end position="51"/>
    </location>
</feature>
<evidence type="ECO:0000313" key="2">
    <source>
        <dbReference type="EMBL" id="RDW13670.1"/>
    </source>
</evidence>
<sequence>MAGNKTHEQQLRIIEKRVDTSNADKDFDPRPDLEAAEKGGGRVEETPEAAREPLTPADGSPGPRGLNQESQHHKNRGTPQDQK</sequence>
<protein>
    <submittedName>
        <fullName evidence="2">Uncharacterized protein</fullName>
    </submittedName>
</protein>
<evidence type="ECO:0000256" key="1">
    <source>
        <dbReference type="SAM" id="MobiDB-lite"/>
    </source>
</evidence>
<keyword evidence="3" id="KW-1185">Reference proteome</keyword>
<proteinExistence type="predicted"/>
<reference evidence="2 3" key="1">
    <citation type="submission" date="2018-05" db="EMBL/GenBank/DDBJ databases">
        <title>Whole genome sequencing of Paracoccus thiocyanatus SST.</title>
        <authorList>
            <person name="Ghosh W."/>
            <person name="Rameez M.J."/>
            <person name="Roy C."/>
        </authorList>
    </citation>
    <scope>NUCLEOTIDE SEQUENCE [LARGE SCALE GENOMIC DNA]</scope>
    <source>
        <strain evidence="2 3">SST</strain>
    </source>
</reference>